<feature type="binding site" evidence="6">
    <location>
        <position position="417"/>
    </location>
    <ligand>
        <name>GTP</name>
        <dbReference type="ChEBI" id="CHEBI:37565"/>
    </ligand>
</feature>
<protein>
    <recommendedName>
        <fullName evidence="11">Guanine nucleotide-binding protein alpha-2 subunit</fullName>
    </recommendedName>
</protein>
<dbReference type="PANTHER" id="PTHR10218:SF369">
    <property type="entry name" value="GUANINE NUCLEOTIDE-BINDING PROTEIN ALPHA-2 SUBUNIT"/>
    <property type="match status" value="1"/>
</dbReference>
<dbReference type="STRING" id="1071381.G8BY22"/>
<dbReference type="InterPro" id="IPR027417">
    <property type="entry name" value="P-loop_NTPase"/>
</dbReference>
<feature type="compositionally biased region" description="Polar residues" evidence="8">
    <location>
        <begin position="30"/>
        <end position="52"/>
    </location>
</feature>
<evidence type="ECO:0000256" key="6">
    <source>
        <dbReference type="PIRSR" id="PIRSR601019-1"/>
    </source>
</evidence>
<feature type="region of interest" description="Disordered" evidence="8">
    <location>
        <begin position="1"/>
        <end position="87"/>
    </location>
</feature>
<dbReference type="PANTHER" id="PTHR10218">
    <property type="entry name" value="GTP-BINDING PROTEIN ALPHA SUBUNIT"/>
    <property type="match status" value="1"/>
</dbReference>
<dbReference type="GO" id="GO:0001403">
    <property type="term" value="P:invasive growth in response to glucose limitation"/>
    <property type="evidence" value="ECO:0007669"/>
    <property type="project" value="EnsemblFungi"/>
</dbReference>
<dbReference type="GO" id="GO:0010619">
    <property type="term" value="P:adenylate cyclase-activating glucose-activated G protein-coupled receptor signaling pathway"/>
    <property type="evidence" value="ECO:0007669"/>
    <property type="project" value="EnsemblFungi"/>
</dbReference>
<gene>
    <name evidence="9" type="primary">TPHA0I02990</name>
    <name evidence="9" type="ordered locus">TPHA_0I02990</name>
</gene>
<evidence type="ECO:0000256" key="1">
    <source>
        <dbReference type="ARBA" id="ARBA00022723"/>
    </source>
</evidence>
<dbReference type="Gene3D" id="3.40.50.300">
    <property type="entry name" value="P-loop containing nucleotide triphosphate hydrolases"/>
    <property type="match status" value="1"/>
</dbReference>
<dbReference type="eggNOG" id="KOG0082">
    <property type="taxonomic scope" value="Eukaryota"/>
</dbReference>
<organism evidence="9 10">
    <name type="scientific">Tetrapisispora phaffii (strain ATCC 24235 / CBS 4417 / NBRC 1672 / NRRL Y-8282 / UCD 70-5)</name>
    <name type="common">Yeast</name>
    <name type="synonym">Fabospora phaffii</name>
    <dbReference type="NCBI Taxonomy" id="1071381"/>
    <lineage>
        <taxon>Eukaryota</taxon>
        <taxon>Fungi</taxon>
        <taxon>Dikarya</taxon>
        <taxon>Ascomycota</taxon>
        <taxon>Saccharomycotina</taxon>
        <taxon>Saccharomycetes</taxon>
        <taxon>Saccharomycetales</taxon>
        <taxon>Saccharomycetaceae</taxon>
        <taxon>Tetrapisispora</taxon>
    </lineage>
</organism>
<dbReference type="GO" id="GO:0007124">
    <property type="term" value="P:pseudohyphal growth"/>
    <property type="evidence" value="ECO:0007669"/>
    <property type="project" value="EnsemblFungi"/>
</dbReference>
<dbReference type="PROSITE" id="PS51882">
    <property type="entry name" value="G_ALPHA"/>
    <property type="match status" value="1"/>
</dbReference>
<dbReference type="GO" id="GO:0010856">
    <property type="term" value="F:adenylate cyclase activator activity"/>
    <property type="evidence" value="ECO:0007669"/>
    <property type="project" value="EnsemblFungi"/>
</dbReference>
<dbReference type="KEGG" id="tpf:TPHA_0I02990"/>
<dbReference type="AlphaFoldDB" id="G8BY22"/>
<dbReference type="FunFam" id="3.40.50.300:FF:000181">
    <property type="entry name" value="Guanine nucleotide-binding protein subunit alpha"/>
    <property type="match status" value="1"/>
</dbReference>
<evidence type="ECO:0000256" key="3">
    <source>
        <dbReference type="ARBA" id="ARBA00022842"/>
    </source>
</evidence>
<evidence type="ECO:0000313" key="9">
    <source>
        <dbReference type="EMBL" id="CCE64800.1"/>
    </source>
</evidence>
<evidence type="ECO:0008006" key="11">
    <source>
        <dbReference type="Google" id="ProtNLM"/>
    </source>
</evidence>
<feature type="binding site" evidence="6">
    <location>
        <begin position="119"/>
        <end position="124"/>
    </location>
    <ligand>
        <name>GTP</name>
        <dbReference type="ChEBI" id="CHEBI:37565"/>
    </ligand>
</feature>
<dbReference type="Proteomes" id="UP000005666">
    <property type="component" value="Chromosome 9"/>
</dbReference>
<feature type="compositionally biased region" description="Low complexity" evidence="8">
    <location>
        <begin position="57"/>
        <end position="74"/>
    </location>
</feature>
<dbReference type="OrthoDB" id="5817230at2759"/>
<dbReference type="OMA" id="LRIHYVC"/>
<dbReference type="InterPro" id="IPR001019">
    <property type="entry name" value="Gprotein_alpha_su"/>
</dbReference>
<keyword evidence="5" id="KW-0807">Transducer</keyword>
<dbReference type="GO" id="GO:0000122">
    <property type="term" value="P:negative regulation of transcription by RNA polymerase II"/>
    <property type="evidence" value="ECO:0007669"/>
    <property type="project" value="EnsemblFungi"/>
</dbReference>
<dbReference type="GO" id="GO:0005834">
    <property type="term" value="C:heterotrimeric G-protein complex"/>
    <property type="evidence" value="ECO:0007669"/>
    <property type="project" value="EnsemblFungi"/>
</dbReference>
<feature type="binding site" evidence="7">
    <location>
        <position position="273"/>
    </location>
    <ligand>
        <name>Mg(2+)</name>
        <dbReference type="ChEBI" id="CHEBI:18420"/>
    </ligand>
</feature>
<dbReference type="GO" id="GO:0003924">
    <property type="term" value="F:GTPase activity"/>
    <property type="evidence" value="ECO:0007669"/>
    <property type="project" value="EnsemblFungi"/>
</dbReference>
<keyword evidence="4 6" id="KW-0342">GTP-binding</keyword>
<dbReference type="GO" id="GO:0046872">
    <property type="term" value="F:metal ion binding"/>
    <property type="evidence" value="ECO:0007669"/>
    <property type="project" value="UniProtKB-KW"/>
</dbReference>
<dbReference type="HOGENOM" id="CLU_014184_0_2_1"/>
<feature type="binding site" evidence="7">
    <location>
        <position position="123"/>
    </location>
    <ligand>
        <name>Mg(2+)</name>
        <dbReference type="ChEBI" id="CHEBI:18420"/>
    </ligand>
</feature>
<evidence type="ECO:0000256" key="2">
    <source>
        <dbReference type="ARBA" id="ARBA00022741"/>
    </source>
</evidence>
<proteinExistence type="predicted"/>
<keyword evidence="3 7" id="KW-0460">Magnesium</keyword>
<keyword evidence="10" id="KW-1185">Reference proteome</keyword>
<dbReference type="PRINTS" id="PR00318">
    <property type="entry name" value="GPROTEINA"/>
</dbReference>
<evidence type="ECO:0000256" key="8">
    <source>
        <dbReference type="SAM" id="MobiDB-lite"/>
    </source>
</evidence>
<dbReference type="GO" id="GO:0005525">
    <property type="term" value="F:GTP binding"/>
    <property type="evidence" value="ECO:0007669"/>
    <property type="project" value="UniProtKB-KW"/>
</dbReference>
<evidence type="ECO:0000256" key="4">
    <source>
        <dbReference type="ARBA" id="ARBA00023134"/>
    </source>
</evidence>
<name>G8BY22_TETPH</name>
<feature type="binding site" evidence="6">
    <location>
        <begin position="293"/>
        <end position="297"/>
    </location>
    <ligand>
        <name>GTP</name>
        <dbReference type="ChEBI" id="CHEBI:37565"/>
    </ligand>
</feature>
<keyword evidence="2 6" id="KW-0547">Nucleotide-binding</keyword>
<accession>G8BY22</accession>
<sequence length="445" mass="50580">MGVCGSKESADAHKGSNNNEAANVAKSKPTDSNSPNVTIRTKNKNNNNSQDVPSHPSANSNVNKSSNAVDSKNSSTEDISDGLNTDMENADLSLTNSKTDATLSNEKHIPKVLLLGTGESGKSTVFTQLRIITNNKFDESERLSYRNSIHENILEIGEDLISGRRHFNITITEDEEKEYLISEKDLDFFVKESYELRCHNKMAELEQFPEHLVNILTKLSQLPSTKDLLDDYEKISQIYLMDSIRYFIENLPRIAKANYSPSDQDIIRSRSKTSGIHDAYINIGNNSKIHVFDVGGQRSERKKWIHCFNNVTVVIFCVSLSEYDQFLIEDKSQSRFHESLVLFENIVNSRWFSRTSVVLFLNKIDLFVEKLKKVPLEKYFPDYTGGQDINKAAKYILWRFFQLNRANLNIYPHITQATDTSNIKVLFSAVKETILQNNLKDSGVL</sequence>
<dbReference type="GO" id="GO:0031683">
    <property type="term" value="F:G-protein beta/gamma-subunit complex binding"/>
    <property type="evidence" value="ECO:0007669"/>
    <property type="project" value="InterPro"/>
</dbReference>
<dbReference type="EMBL" id="HE612864">
    <property type="protein sequence ID" value="CCE64800.1"/>
    <property type="molecule type" value="Genomic_DNA"/>
</dbReference>
<dbReference type="SUPFAM" id="SSF47895">
    <property type="entry name" value="Transducin (alpha subunit), insertion domain"/>
    <property type="match status" value="1"/>
</dbReference>
<dbReference type="GeneID" id="11534340"/>
<feature type="binding site" evidence="6">
    <location>
        <begin position="362"/>
        <end position="365"/>
    </location>
    <ligand>
        <name>GTP</name>
        <dbReference type="ChEBI" id="CHEBI:37565"/>
    </ligand>
</feature>
<dbReference type="GO" id="GO:0005737">
    <property type="term" value="C:cytoplasm"/>
    <property type="evidence" value="ECO:0007669"/>
    <property type="project" value="EnsemblFungi"/>
</dbReference>
<dbReference type="InterPro" id="IPR011025">
    <property type="entry name" value="GproteinA_insert"/>
</dbReference>
<dbReference type="SMART" id="SM00275">
    <property type="entry name" value="G_alpha"/>
    <property type="match status" value="1"/>
</dbReference>
<keyword evidence="1 7" id="KW-0479">Metal-binding</keyword>
<dbReference type="RefSeq" id="XP_003687234.1">
    <property type="nucleotide sequence ID" value="XM_003687186.1"/>
</dbReference>
<dbReference type="GO" id="GO:0010515">
    <property type="term" value="P:negative regulation of induction of conjugation with cellular fusion"/>
    <property type="evidence" value="ECO:0007669"/>
    <property type="project" value="EnsemblFungi"/>
</dbReference>
<dbReference type="Gene3D" id="1.10.400.10">
    <property type="entry name" value="GI Alpha 1, domain 2-like"/>
    <property type="match status" value="1"/>
</dbReference>
<reference evidence="9 10" key="1">
    <citation type="journal article" date="2011" name="Proc. Natl. Acad. Sci. U.S.A.">
        <title>Evolutionary erosion of yeast sex chromosomes by mating-type switching accidents.</title>
        <authorList>
            <person name="Gordon J.L."/>
            <person name="Armisen D."/>
            <person name="Proux-Wera E."/>
            <person name="Oheigeartaigh S.S."/>
            <person name="Byrne K.P."/>
            <person name="Wolfe K.H."/>
        </authorList>
    </citation>
    <scope>NUCLEOTIDE SEQUENCE [LARGE SCALE GENOMIC DNA]</scope>
    <source>
        <strain evidence="10">ATCC 24235 / CBS 4417 / NBRC 1672 / NRRL Y-8282 / UCD 70-5</strain>
    </source>
</reference>
<feature type="binding site" evidence="6">
    <location>
        <begin position="242"/>
        <end position="243"/>
    </location>
    <ligand>
        <name>GTP</name>
        <dbReference type="ChEBI" id="CHEBI:37565"/>
    </ligand>
</feature>
<evidence type="ECO:0000256" key="7">
    <source>
        <dbReference type="PIRSR" id="PIRSR601019-2"/>
    </source>
</evidence>
<evidence type="ECO:0000313" key="10">
    <source>
        <dbReference type="Proteomes" id="UP000005666"/>
    </source>
</evidence>
<dbReference type="GO" id="GO:0001664">
    <property type="term" value="F:G protein-coupled receptor binding"/>
    <property type="evidence" value="ECO:0007669"/>
    <property type="project" value="TreeGrafter"/>
</dbReference>
<dbReference type="SUPFAM" id="SSF52540">
    <property type="entry name" value="P-loop containing nucleoside triphosphate hydrolases"/>
    <property type="match status" value="1"/>
</dbReference>
<evidence type="ECO:0000256" key="5">
    <source>
        <dbReference type="ARBA" id="ARBA00023224"/>
    </source>
</evidence>
<dbReference type="Pfam" id="PF00503">
    <property type="entry name" value="G-alpha"/>
    <property type="match status" value="1"/>
</dbReference>
<dbReference type="CDD" id="cd00066">
    <property type="entry name" value="G-alpha"/>
    <property type="match status" value="1"/>
</dbReference>
<dbReference type="GO" id="GO:0030437">
    <property type="term" value="P:ascospore formation"/>
    <property type="evidence" value="ECO:0007669"/>
    <property type="project" value="EnsemblFungi"/>
</dbReference>